<evidence type="ECO:0000256" key="7">
    <source>
        <dbReference type="RuleBase" id="RU361124"/>
    </source>
</evidence>
<dbReference type="GO" id="GO:0006357">
    <property type="term" value="P:regulation of transcription by RNA polymerase II"/>
    <property type="evidence" value="ECO:0007669"/>
    <property type="project" value="InterPro"/>
</dbReference>
<feature type="region of interest" description="Disordered" evidence="8">
    <location>
        <begin position="501"/>
        <end position="555"/>
    </location>
</feature>
<dbReference type="InParanoid" id="A0A162PZS6"/>
<evidence type="ECO:0000256" key="8">
    <source>
        <dbReference type="SAM" id="MobiDB-lite"/>
    </source>
</evidence>
<dbReference type="GO" id="GO:0035267">
    <property type="term" value="C:NuA4 histone acetyltransferase complex"/>
    <property type="evidence" value="ECO:0007669"/>
    <property type="project" value="InterPro"/>
</dbReference>
<dbReference type="OrthoDB" id="435275at2759"/>
<evidence type="ECO:0000256" key="1">
    <source>
        <dbReference type="ARBA" id="ARBA00004123"/>
    </source>
</evidence>
<evidence type="ECO:0000259" key="9">
    <source>
        <dbReference type="Pfam" id="PF10513"/>
    </source>
</evidence>
<evidence type="ECO:0000313" key="11">
    <source>
        <dbReference type="Proteomes" id="UP000077315"/>
    </source>
</evidence>
<reference evidence="11" key="1">
    <citation type="submission" date="2015-06" db="EMBL/GenBank/DDBJ databases">
        <title>Expansion of signal transduction pathways in fungi by whole-genome duplication.</title>
        <authorList>
            <consortium name="DOE Joint Genome Institute"/>
            <person name="Corrochano L.M."/>
            <person name="Kuo A."/>
            <person name="Marcet-Houben M."/>
            <person name="Polaino S."/>
            <person name="Salamov A."/>
            <person name="Villalobos J.M."/>
            <person name="Alvarez M.I."/>
            <person name="Avalos J."/>
            <person name="Benito E.P."/>
            <person name="Benoit I."/>
            <person name="Burger G."/>
            <person name="Camino L.P."/>
            <person name="Canovas D."/>
            <person name="Cerda-Olmedo E."/>
            <person name="Cheng J.-F."/>
            <person name="Dominguez A."/>
            <person name="Elias M."/>
            <person name="Eslava A.P."/>
            <person name="Glaser F."/>
            <person name="Grimwood J."/>
            <person name="Gutierrez G."/>
            <person name="Heitman J."/>
            <person name="Henrissat B."/>
            <person name="Iturriaga E.A."/>
            <person name="Lang B.F."/>
            <person name="Lavin J.L."/>
            <person name="Lee S."/>
            <person name="Li W."/>
            <person name="Lindquist E."/>
            <person name="Lopez-Garcia S."/>
            <person name="Luque E.M."/>
            <person name="Marcos A.T."/>
            <person name="Martin J."/>
            <person name="McCluskey K."/>
            <person name="Medina H.R."/>
            <person name="Miralles-Duran A."/>
            <person name="Miyazaki A."/>
            <person name="Munoz-Torres E."/>
            <person name="Oguiza J.A."/>
            <person name="Ohm R."/>
            <person name="Olmedo M."/>
            <person name="Orejas M."/>
            <person name="Ortiz-Castellanos L."/>
            <person name="Pisabarro A.G."/>
            <person name="Rodriguez-Romero J."/>
            <person name="Ruiz-Herrera J."/>
            <person name="Ruiz-Vazquez R."/>
            <person name="Sanz C."/>
            <person name="Schackwitz W."/>
            <person name="Schmutz J."/>
            <person name="Shahriari M."/>
            <person name="Shelest E."/>
            <person name="Silva-Franco F."/>
            <person name="Soanes D."/>
            <person name="Syed K."/>
            <person name="Tagua V.G."/>
            <person name="Talbot N.J."/>
            <person name="Thon M."/>
            <person name="De vries R.P."/>
            <person name="Wiebenga A."/>
            <person name="Yadav J.S."/>
            <person name="Braun E.L."/>
            <person name="Baker S."/>
            <person name="Garre V."/>
            <person name="Horwitz B."/>
            <person name="Torres-Martinez S."/>
            <person name="Idnurm A."/>
            <person name="Herrera-Estrella A."/>
            <person name="Gabaldon T."/>
            <person name="Grigoriev I.V."/>
        </authorList>
    </citation>
    <scope>NUCLEOTIDE SEQUENCE [LARGE SCALE GENOMIC DNA]</scope>
    <source>
        <strain evidence="11">NRRL 1555(-)</strain>
    </source>
</reference>
<comment type="similarity">
    <text evidence="2 7">Belongs to the enhancer of polycomb family.</text>
</comment>
<keyword evidence="3 7" id="KW-0805">Transcription regulation</keyword>
<name>A0A162PZS6_PHYB8</name>
<gene>
    <name evidence="10" type="ORF">PHYBLDRAFT_185532</name>
</gene>
<dbReference type="InterPro" id="IPR024943">
    <property type="entry name" value="Enhancer_polycomb"/>
</dbReference>
<dbReference type="STRING" id="763407.A0A162PZS6"/>
<feature type="compositionally biased region" description="Polar residues" evidence="8">
    <location>
        <begin position="539"/>
        <end position="555"/>
    </location>
</feature>
<feature type="compositionally biased region" description="Polar residues" evidence="8">
    <location>
        <begin position="501"/>
        <end position="516"/>
    </location>
</feature>
<dbReference type="Proteomes" id="UP000077315">
    <property type="component" value="Unassembled WGS sequence"/>
</dbReference>
<organism evidence="10 11">
    <name type="scientific">Phycomyces blakesleeanus (strain ATCC 8743b / DSM 1359 / FGSC 10004 / NBRC 33097 / NRRL 1555)</name>
    <dbReference type="NCBI Taxonomy" id="763407"/>
    <lineage>
        <taxon>Eukaryota</taxon>
        <taxon>Fungi</taxon>
        <taxon>Fungi incertae sedis</taxon>
        <taxon>Mucoromycota</taxon>
        <taxon>Mucoromycotina</taxon>
        <taxon>Mucoromycetes</taxon>
        <taxon>Mucorales</taxon>
        <taxon>Phycomycetaceae</taxon>
        <taxon>Phycomyces</taxon>
    </lineage>
</organism>
<protein>
    <recommendedName>
        <fullName evidence="7">Enhancer of polycomb-like protein</fullName>
    </recommendedName>
</protein>
<evidence type="ECO:0000256" key="3">
    <source>
        <dbReference type="ARBA" id="ARBA00023015"/>
    </source>
</evidence>
<evidence type="ECO:0000256" key="2">
    <source>
        <dbReference type="ARBA" id="ARBA00008035"/>
    </source>
</evidence>
<accession>A0A162PZS6</accession>
<evidence type="ECO:0000256" key="6">
    <source>
        <dbReference type="ARBA" id="ARBA00025513"/>
    </source>
</evidence>
<evidence type="ECO:0000256" key="4">
    <source>
        <dbReference type="ARBA" id="ARBA00023163"/>
    </source>
</evidence>
<dbReference type="Pfam" id="PF10513">
    <property type="entry name" value="EPL1"/>
    <property type="match status" value="1"/>
</dbReference>
<keyword evidence="5 7" id="KW-0539">Nucleus</keyword>
<dbReference type="PANTHER" id="PTHR14898">
    <property type="entry name" value="ENHANCER OF POLYCOMB"/>
    <property type="match status" value="1"/>
</dbReference>
<keyword evidence="11" id="KW-1185">Reference proteome</keyword>
<evidence type="ECO:0000313" key="10">
    <source>
        <dbReference type="EMBL" id="OAD77527.1"/>
    </source>
</evidence>
<comment type="function">
    <text evidence="6">Component of the NuA4 histone acetyltransferase complex which is involved in transcriptional activation of selected genes principally by acetylation of nucleosomal histone H4 and H2A. The NuA4 complex is also involved in DNA repair. Involved in gene silencing by neighboring heterochromatin, blockage of the silencing spreading along the chromosome, and required for cell cycle progression through G2/M.</text>
</comment>
<feature type="domain" description="Enhancer of polycomb-like N-terminal" evidence="9">
    <location>
        <begin position="11"/>
        <end position="158"/>
    </location>
</feature>
<dbReference type="GeneID" id="28999994"/>
<dbReference type="RefSeq" id="XP_018295567.1">
    <property type="nucleotide sequence ID" value="XM_018439088.1"/>
</dbReference>
<dbReference type="GO" id="GO:0005634">
    <property type="term" value="C:nucleus"/>
    <property type="evidence" value="ECO:0007669"/>
    <property type="project" value="UniProtKB-SubCell"/>
</dbReference>
<keyword evidence="4 7" id="KW-0804">Transcription</keyword>
<feature type="compositionally biased region" description="Low complexity" evidence="8">
    <location>
        <begin position="517"/>
        <end position="538"/>
    </location>
</feature>
<dbReference type="FunCoup" id="A0A162PZS6">
    <property type="interactions" value="373"/>
</dbReference>
<dbReference type="EMBL" id="KV440974">
    <property type="protein sequence ID" value="OAD77527.1"/>
    <property type="molecule type" value="Genomic_DNA"/>
</dbReference>
<dbReference type="AlphaFoldDB" id="A0A162PZS6"/>
<comment type="subcellular location">
    <subcellularLocation>
        <location evidence="1 7">Nucleus</location>
    </subcellularLocation>
</comment>
<sequence>MTNQMISRMFRVKKLSNKIVLPVYKDSDLPDLVNSISAQQRTVPQIETGVEKEEEEEHDLQAAISAAQAAVTTGAKIESFIPTPDASRTISEEMYLSLYKKKFIQPSTNIRFSSTVEDTSGCTYVVDEEDISFLTQFNVKHSSEMNEVTFENIMHHIEAVVEQNFPHLYLDPSQVPAFNNIYPLFPEHSNIRSQTGLEQIYLHWKKKCQHRQGRSIIPRVRHEDLIKGDGDPYVCFRRRETKALRKTRQSDQHALDRLRKLRTQMENARNLLEMVLRREKHRKESLVLEHTVFDSRCKLRAYQRQLGINDDEDIFPVSRKKHRLIPEEGFSGTTIKIPLNRLKRDNADKSGVQLAIESDIARKRDLDSAFEDITAKNNILQRPYNPFSIPIPCSFYQKIPLQNNKCRYRKRAGRGGRIFLDRSYSRQTCENMVSANPHQEVEIYNRFQFDSDPSDNEDIEEWQVDQMNNNFLGHRVKLLSELELRNLAAMPVINPSNTLNFRANQGVPTSQKQSDVSGGSNTSSSSPSSSPLNNQTSTVTSQPIKRQNSRARLTPQQAAVAMANDMLVANMTAVVNSSGQNRTVSHFSPTQWAFLLFKAAVTRIICTQWSYSYTNTSTPDEKWILSGLVI</sequence>
<dbReference type="InterPro" id="IPR019542">
    <property type="entry name" value="Enhancer_polycomb-like_N"/>
</dbReference>
<dbReference type="VEuPathDB" id="FungiDB:PHYBLDRAFT_185532"/>
<evidence type="ECO:0000256" key="5">
    <source>
        <dbReference type="ARBA" id="ARBA00023242"/>
    </source>
</evidence>
<proteinExistence type="inferred from homology"/>